<feature type="transmembrane region" description="Helical" evidence="13">
    <location>
        <begin position="145"/>
        <end position="165"/>
    </location>
</feature>
<feature type="compositionally biased region" description="Polar residues" evidence="12">
    <location>
        <begin position="1"/>
        <end position="11"/>
    </location>
</feature>
<reference evidence="14" key="1">
    <citation type="journal article" date="2022" name="Genome Biol. Evol.">
        <title>A New Gene Family Diagnostic for Intracellular Biomineralization of Amorphous Ca Carbonates by Cyanobacteria.</title>
        <authorList>
            <person name="Benzerara K."/>
            <person name="Duprat E."/>
            <person name="Bitard-Feildel T."/>
            <person name="Caumes G."/>
            <person name="Cassier-Chauvat C."/>
            <person name="Chauvat F."/>
            <person name="Dezi M."/>
            <person name="Diop S.I."/>
            <person name="Gaschignard G."/>
            <person name="Gorgen S."/>
            <person name="Gugger M."/>
            <person name="Lopez-Garcia P."/>
            <person name="Millet M."/>
            <person name="Skouri-Panet F."/>
            <person name="Moreira D."/>
            <person name="Callebaut I."/>
        </authorList>
    </citation>
    <scope>NUCLEOTIDE SEQUENCE</scope>
    <source>
        <strain evidence="14">G9</strain>
    </source>
</reference>
<feature type="transmembrane region" description="Helical" evidence="13">
    <location>
        <begin position="27"/>
        <end position="46"/>
    </location>
</feature>
<keyword evidence="8" id="KW-0350">Heme biosynthesis</keyword>
<keyword evidence="7" id="KW-0408">Iron</keyword>
<feature type="transmembrane region" description="Helical" evidence="13">
    <location>
        <begin position="251"/>
        <end position="270"/>
    </location>
</feature>
<feature type="transmembrane region" description="Helical" evidence="13">
    <location>
        <begin position="219"/>
        <end position="239"/>
    </location>
</feature>
<feature type="transmembrane region" description="Helical" evidence="13">
    <location>
        <begin position="112"/>
        <end position="133"/>
    </location>
</feature>
<comment type="caution">
    <text evidence="14">The sequence shown here is derived from an EMBL/GenBank/DDBJ whole genome shotgun (WGS) entry which is preliminary data.</text>
</comment>
<gene>
    <name evidence="14" type="ORF">L3556_08745</name>
</gene>
<evidence type="ECO:0000313" key="14">
    <source>
        <dbReference type="EMBL" id="MDG2991011.1"/>
    </source>
</evidence>
<dbReference type="RefSeq" id="WP_277866894.1">
    <property type="nucleotide sequence ID" value="NZ_JAKKUT010000002.1"/>
</dbReference>
<feature type="region of interest" description="Disordered" evidence="12">
    <location>
        <begin position="1"/>
        <end position="21"/>
    </location>
</feature>
<keyword evidence="2" id="KW-1003">Cell membrane</keyword>
<evidence type="ECO:0000256" key="1">
    <source>
        <dbReference type="ARBA" id="ARBA00004141"/>
    </source>
</evidence>
<accession>A0ABT6EZK0</accession>
<evidence type="ECO:0000256" key="10">
    <source>
        <dbReference type="ARBA" id="ARBA00023157"/>
    </source>
</evidence>
<keyword evidence="15" id="KW-1185">Reference proteome</keyword>
<evidence type="ECO:0000256" key="9">
    <source>
        <dbReference type="ARBA" id="ARBA00023136"/>
    </source>
</evidence>
<evidence type="ECO:0000256" key="2">
    <source>
        <dbReference type="ARBA" id="ARBA00022475"/>
    </source>
</evidence>
<evidence type="ECO:0000256" key="11">
    <source>
        <dbReference type="ARBA" id="ARBA00023444"/>
    </source>
</evidence>
<evidence type="ECO:0000256" key="13">
    <source>
        <dbReference type="SAM" id="Phobius"/>
    </source>
</evidence>
<evidence type="ECO:0000256" key="3">
    <source>
        <dbReference type="ARBA" id="ARBA00022692"/>
    </source>
</evidence>
<keyword evidence="4" id="KW-0479">Metal-binding</keyword>
<keyword evidence="3 13" id="KW-0812">Transmembrane</keyword>
<evidence type="ECO:0000256" key="4">
    <source>
        <dbReference type="ARBA" id="ARBA00022723"/>
    </source>
</evidence>
<evidence type="ECO:0000256" key="8">
    <source>
        <dbReference type="ARBA" id="ARBA00023133"/>
    </source>
</evidence>
<dbReference type="EMBL" id="JAKKUT010000002">
    <property type="protein sequence ID" value="MDG2991011.1"/>
    <property type="molecule type" value="Genomic_DNA"/>
</dbReference>
<dbReference type="PANTHER" id="PTHR35457">
    <property type="entry name" value="HEME A SYNTHASE"/>
    <property type="match status" value="1"/>
</dbReference>
<organism evidence="14 15">
    <name type="scientific">Candidatus Synechococcus calcipolaris G9</name>
    <dbReference type="NCBI Taxonomy" id="1497997"/>
    <lineage>
        <taxon>Bacteria</taxon>
        <taxon>Bacillati</taxon>
        <taxon>Cyanobacteriota</taxon>
        <taxon>Cyanophyceae</taxon>
        <taxon>Synechococcales</taxon>
        <taxon>Synechococcaceae</taxon>
        <taxon>Synechococcus</taxon>
    </lineage>
</organism>
<feature type="transmembrane region" description="Helical" evidence="13">
    <location>
        <begin position="282"/>
        <end position="302"/>
    </location>
</feature>
<dbReference type="Pfam" id="PF02628">
    <property type="entry name" value="COX15-CtaA"/>
    <property type="match status" value="1"/>
</dbReference>
<comment type="subcellular location">
    <subcellularLocation>
        <location evidence="1">Membrane</location>
        <topology evidence="1">Multi-pass membrane protein</topology>
    </subcellularLocation>
</comment>
<proteinExistence type="predicted"/>
<name>A0ABT6EZK0_9SYNE</name>
<evidence type="ECO:0000256" key="12">
    <source>
        <dbReference type="SAM" id="MobiDB-lite"/>
    </source>
</evidence>
<dbReference type="InterPro" id="IPR050450">
    <property type="entry name" value="COX15/CtaA_HemeA_synthase"/>
</dbReference>
<feature type="transmembrane region" description="Helical" evidence="13">
    <location>
        <begin position="177"/>
        <end position="199"/>
    </location>
</feature>
<sequence>MLSRFTLSNPQPEEPTENKPSGSAQVWIFRWVVLMTVLTLFLMAVGSATRVMEAGLACPDWPLCFGELIPQRQMNLQVFLEWFHRLVATSLGLFTIGLTAAAWWWRKALPQGFTWVASFALVLVIAQGILGGLTVTELLRFEIVTAHLGTGLLFFCVLIKMAVFLSPYQGTGTAGNLTAWGLVAGLLIYGQSILGGLVSSQWALHQCLYGDRLCSIMNSHLIGVVPATLSVIAVLVVAWRRAALHPLLRRLTQAICLALVLQLLLGSATYQLKLQVPALTVAHQMIGATLLGLLVAFTTLAWRDNHSELTSA</sequence>
<reference evidence="14" key="2">
    <citation type="submission" date="2022-01" db="EMBL/GenBank/DDBJ databases">
        <authorList>
            <person name="Zivanovic Y."/>
            <person name="Moreira D."/>
            <person name="Lopez-Garcia P."/>
        </authorList>
    </citation>
    <scope>NUCLEOTIDE SEQUENCE</scope>
    <source>
        <strain evidence="14">G9</strain>
    </source>
</reference>
<evidence type="ECO:0000256" key="7">
    <source>
        <dbReference type="ARBA" id="ARBA00023004"/>
    </source>
</evidence>
<evidence type="ECO:0000256" key="5">
    <source>
        <dbReference type="ARBA" id="ARBA00022989"/>
    </source>
</evidence>
<dbReference type="Proteomes" id="UP001154265">
    <property type="component" value="Unassembled WGS sequence"/>
</dbReference>
<evidence type="ECO:0000313" key="15">
    <source>
        <dbReference type="Proteomes" id="UP001154265"/>
    </source>
</evidence>
<keyword evidence="5 13" id="KW-1133">Transmembrane helix</keyword>
<dbReference type="InterPro" id="IPR003780">
    <property type="entry name" value="COX15/CtaA_fam"/>
</dbReference>
<evidence type="ECO:0000256" key="6">
    <source>
        <dbReference type="ARBA" id="ARBA00023002"/>
    </source>
</evidence>
<keyword evidence="9 13" id="KW-0472">Membrane</keyword>
<protein>
    <submittedName>
        <fullName evidence="14">COX15/CtaA family protein</fullName>
    </submittedName>
</protein>
<dbReference type="PANTHER" id="PTHR35457:SF1">
    <property type="entry name" value="HEME A SYNTHASE"/>
    <property type="match status" value="1"/>
</dbReference>
<keyword evidence="6" id="KW-0560">Oxidoreductase</keyword>
<comment type="pathway">
    <text evidence="11">Porphyrin-containing compound metabolism.</text>
</comment>
<keyword evidence="10" id="KW-1015">Disulfide bond</keyword>
<feature type="transmembrane region" description="Helical" evidence="13">
    <location>
        <begin position="82"/>
        <end position="105"/>
    </location>
</feature>